<dbReference type="PANTHER" id="PTHR35807:SF1">
    <property type="entry name" value="TRANSCRIPTIONAL REGULATOR REDD"/>
    <property type="match status" value="1"/>
</dbReference>
<keyword evidence="4" id="KW-0804">Transcription</keyword>
<dbReference type="Gene3D" id="1.10.10.10">
    <property type="entry name" value="Winged helix-like DNA-binding domain superfamily/Winged helix DNA-binding domain"/>
    <property type="match status" value="1"/>
</dbReference>
<sequence>MVRLRVLGRITAEVDGRPADLGTSLQRAVLARLVCARGHVVSTDRFVDDLWRGQPPPRALGALQVYVSNLRRALEPGRAPRAAARVLVTTPSGYRLALEPGDVDAWRFPRLVESAAGLLTEGRHARAREVVDEALALWTGQAYAEFGEEEWAVPEVVHLDELRAVAVEYRAEAGLALGRHGEVVPELERHLTAHPLRENAVRLLALAYYRAGRQGEALAVLRRTRDQLADQLGVDPGPALRALEADILAQAESLDATPVRAMPVPSSAQHPVPAPVPAPAPAGDPEPVRMVGRTAELSRLTAAAERARAGFRIAWLGGEAGSGKSTLADALVRRLSADGWQTVVGRCPETTGGVPPAWAWSEVLRELSAACPPEPGTAARLAPLLTDDAAPVGQFWLARAAGDYLEGVPGPLLIVLEDVHRADEETLQLLRHLAGRLTRTPVLVLLTHRPAEAGDDLTATGAALAVQAVENITLGGLSEREVARLLAERSGTGVDEVTVRTVTERTGGNPLFVTETARLLAVDGPSAAHALPPGVRDLIRRRLARLPATARTTLRNAAVLGREADADVLIAMPGADEETVLDGLEAGVLSGLLEEPRPGRVRFAHVLVRETLYEDIPRLRRTRMHGKVLAALERVRPGDVGALGHHALAAATTATALTAAEYAARAAGQATALYAHKEAAALLKGALGALDLVSAGAGDARASSPRDVRLDLLCRLVSAQSHAGDVITAVRNRTKALAVARQTGDRGAVARAVSSLDAPVIWTIQPDRVLDADLVGAIEEALPAEAGELRCRMLVALCHALEGHDAERIEAASAEALAIADALGDPRLRCMALNARYWVCLTPDRRDDLERLGHELLAASAAAGLLGYQTLGHFSLLMAALGRNDWATARRHADKAMELSTSGQLGLALGILAFLDAVHLLVRGEFERAESVYTQLGERLASTGDANGAMVGTVGRFVVTLAAGRVHESVEELAALWERLPQDVGELYTRALVGAGRLEEARVVWASARVPRRDYYWLVFLSLRADNAIALDHRAEAEECYRLLLPSDGELAGLHSGSVTLGPVAHTLGDLAAFLGRPGDAEAHYLRAAEVARQAGSPHWEEAARRGLDDAALTRSRRRAARDDGGRGASAPA</sequence>
<keyword evidence="2" id="KW-0805">Transcription regulation</keyword>
<dbReference type="InterPro" id="IPR001867">
    <property type="entry name" value="OmpR/PhoB-type_DNA-bd"/>
</dbReference>
<dbReference type="GO" id="GO:0000160">
    <property type="term" value="P:phosphorelay signal transduction system"/>
    <property type="evidence" value="ECO:0007669"/>
    <property type="project" value="InterPro"/>
</dbReference>
<comment type="caution">
    <text evidence="8">The sequence shown here is derived from an EMBL/GenBank/DDBJ whole genome shotgun (WGS) entry which is preliminary data.</text>
</comment>
<dbReference type="SUPFAM" id="SSF52540">
    <property type="entry name" value="P-loop containing nucleoside triphosphate hydrolases"/>
    <property type="match status" value="1"/>
</dbReference>
<dbReference type="Pfam" id="PF03704">
    <property type="entry name" value="BTAD"/>
    <property type="match status" value="1"/>
</dbReference>
<dbReference type="SMART" id="SM00862">
    <property type="entry name" value="Trans_reg_C"/>
    <property type="match status" value="1"/>
</dbReference>
<proteinExistence type="inferred from homology"/>
<dbReference type="EMBL" id="VIRM01000037">
    <property type="protein sequence ID" value="TQS18066.1"/>
    <property type="molecule type" value="Genomic_DNA"/>
</dbReference>
<dbReference type="GO" id="GO:0006355">
    <property type="term" value="P:regulation of DNA-templated transcription"/>
    <property type="evidence" value="ECO:0007669"/>
    <property type="project" value="InterPro"/>
</dbReference>
<dbReference type="InterPro" id="IPR011990">
    <property type="entry name" value="TPR-like_helical_dom_sf"/>
</dbReference>
<dbReference type="InterPro" id="IPR005158">
    <property type="entry name" value="BTAD"/>
</dbReference>
<dbReference type="InterPro" id="IPR036388">
    <property type="entry name" value="WH-like_DNA-bd_sf"/>
</dbReference>
<dbReference type="GO" id="GO:0003677">
    <property type="term" value="F:DNA binding"/>
    <property type="evidence" value="ECO:0007669"/>
    <property type="project" value="UniProtKB-UniRule"/>
</dbReference>
<feature type="compositionally biased region" description="Basic and acidic residues" evidence="6">
    <location>
        <begin position="1099"/>
        <end position="1109"/>
    </location>
</feature>
<organism evidence="8 9">
    <name type="scientific">Microbispora hainanensis</name>
    <dbReference type="NCBI Taxonomy" id="568844"/>
    <lineage>
        <taxon>Bacteria</taxon>
        <taxon>Bacillati</taxon>
        <taxon>Actinomycetota</taxon>
        <taxon>Actinomycetes</taxon>
        <taxon>Streptosporangiales</taxon>
        <taxon>Streptosporangiaceae</taxon>
        <taxon>Microbispora</taxon>
    </lineage>
</organism>
<dbReference type="SMART" id="SM01043">
    <property type="entry name" value="BTAD"/>
    <property type="match status" value="1"/>
</dbReference>
<accession>A0A544YMZ0</accession>
<evidence type="ECO:0000256" key="2">
    <source>
        <dbReference type="ARBA" id="ARBA00023015"/>
    </source>
</evidence>
<keyword evidence="3 5" id="KW-0238">DNA-binding</keyword>
<evidence type="ECO:0000256" key="5">
    <source>
        <dbReference type="PROSITE-ProRule" id="PRU01091"/>
    </source>
</evidence>
<dbReference type="InterPro" id="IPR041664">
    <property type="entry name" value="AAA_16"/>
</dbReference>
<feature type="region of interest" description="Disordered" evidence="6">
    <location>
        <begin position="1097"/>
        <end position="1133"/>
    </location>
</feature>
<dbReference type="Pfam" id="PF00486">
    <property type="entry name" value="Trans_reg_C"/>
    <property type="match status" value="1"/>
</dbReference>
<dbReference type="Proteomes" id="UP000316541">
    <property type="component" value="Unassembled WGS sequence"/>
</dbReference>
<feature type="DNA-binding region" description="OmpR/PhoB-type" evidence="5">
    <location>
        <begin position="1"/>
        <end position="98"/>
    </location>
</feature>
<evidence type="ECO:0000256" key="3">
    <source>
        <dbReference type="ARBA" id="ARBA00023125"/>
    </source>
</evidence>
<reference evidence="8 9" key="1">
    <citation type="submission" date="2019-07" db="EMBL/GenBank/DDBJ databases">
        <title>Microbispora hainanensis DSM 45428.</title>
        <authorList>
            <person name="Thawai C."/>
        </authorList>
    </citation>
    <scope>NUCLEOTIDE SEQUENCE [LARGE SCALE GENOMIC DNA]</scope>
    <source>
        <strain evidence="8 9">DSM 45428</strain>
    </source>
</reference>
<dbReference type="Gene3D" id="1.25.40.10">
    <property type="entry name" value="Tetratricopeptide repeat domain"/>
    <property type="match status" value="2"/>
</dbReference>
<comment type="similarity">
    <text evidence="1">Belongs to the AfsR/DnrI/RedD regulatory family.</text>
</comment>
<evidence type="ECO:0000313" key="9">
    <source>
        <dbReference type="Proteomes" id="UP000316541"/>
    </source>
</evidence>
<protein>
    <submittedName>
        <fullName evidence="8">AAA family ATPase</fullName>
    </submittedName>
</protein>
<dbReference type="InterPro" id="IPR051677">
    <property type="entry name" value="AfsR-DnrI-RedD_regulator"/>
</dbReference>
<dbReference type="PANTHER" id="PTHR35807">
    <property type="entry name" value="TRANSCRIPTIONAL REGULATOR REDD-RELATED"/>
    <property type="match status" value="1"/>
</dbReference>
<feature type="domain" description="OmpR/PhoB-type" evidence="7">
    <location>
        <begin position="1"/>
        <end position="98"/>
    </location>
</feature>
<evidence type="ECO:0000259" key="7">
    <source>
        <dbReference type="PROSITE" id="PS51755"/>
    </source>
</evidence>
<evidence type="ECO:0000256" key="4">
    <source>
        <dbReference type="ARBA" id="ARBA00023163"/>
    </source>
</evidence>
<dbReference type="AlphaFoldDB" id="A0A544YMZ0"/>
<dbReference type="InterPro" id="IPR016032">
    <property type="entry name" value="Sig_transdc_resp-reg_C-effctor"/>
</dbReference>
<dbReference type="SUPFAM" id="SSF48452">
    <property type="entry name" value="TPR-like"/>
    <property type="match status" value="2"/>
</dbReference>
<dbReference type="SUPFAM" id="SSF46894">
    <property type="entry name" value="C-terminal effector domain of the bipartite response regulators"/>
    <property type="match status" value="1"/>
</dbReference>
<feature type="compositionally biased region" description="Pro residues" evidence="6">
    <location>
        <begin position="272"/>
        <end position="284"/>
    </location>
</feature>
<dbReference type="CDD" id="cd15831">
    <property type="entry name" value="BTAD"/>
    <property type="match status" value="1"/>
</dbReference>
<evidence type="ECO:0000313" key="8">
    <source>
        <dbReference type="EMBL" id="TQS18066.1"/>
    </source>
</evidence>
<gene>
    <name evidence="8" type="ORF">FLX08_26430</name>
</gene>
<evidence type="ECO:0000256" key="6">
    <source>
        <dbReference type="SAM" id="MobiDB-lite"/>
    </source>
</evidence>
<name>A0A544YMZ0_9ACTN</name>
<dbReference type="PROSITE" id="PS51755">
    <property type="entry name" value="OMPR_PHOB"/>
    <property type="match status" value="1"/>
</dbReference>
<dbReference type="InterPro" id="IPR027417">
    <property type="entry name" value="P-loop_NTPase"/>
</dbReference>
<dbReference type="Pfam" id="PF13191">
    <property type="entry name" value="AAA_16"/>
    <property type="match status" value="1"/>
</dbReference>
<feature type="region of interest" description="Disordered" evidence="6">
    <location>
        <begin position="263"/>
        <end position="285"/>
    </location>
</feature>
<evidence type="ECO:0000256" key="1">
    <source>
        <dbReference type="ARBA" id="ARBA00005820"/>
    </source>
</evidence>
<dbReference type="Gene3D" id="3.40.50.300">
    <property type="entry name" value="P-loop containing nucleotide triphosphate hydrolases"/>
    <property type="match status" value="1"/>
</dbReference>